<dbReference type="PANTHER" id="PTHR11442:SF91">
    <property type="entry name" value="EMBRYONIC ALPHA GLOBIN E1-RELATED"/>
    <property type="match status" value="1"/>
</dbReference>
<dbReference type="GO" id="GO:0072562">
    <property type="term" value="C:blood microparticle"/>
    <property type="evidence" value="ECO:0007669"/>
    <property type="project" value="TreeGrafter"/>
</dbReference>
<dbReference type="Pfam" id="PF00042">
    <property type="entry name" value="Globin"/>
    <property type="match status" value="5"/>
</dbReference>
<evidence type="ECO:0000256" key="5">
    <source>
        <dbReference type="ARBA" id="ARBA00022723"/>
    </source>
</evidence>
<dbReference type="FunFam" id="1.10.490.10:FF:000002">
    <property type="entry name" value="Hemoglobin subunit alpha"/>
    <property type="match status" value="5"/>
</dbReference>
<comment type="similarity">
    <text evidence="1">Belongs to the globin family.</text>
</comment>
<dbReference type="GO" id="GO:0020037">
    <property type="term" value="F:heme binding"/>
    <property type="evidence" value="ECO:0007669"/>
    <property type="project" value="InterPro"/>
</dbReference>
<dbReference type="STRING" id="623744.A0A553QH31"/>
<keyword evidence="9" id="KW-1185">Reference proteome</keyword>
<evidence type="ECO:0000256" key="3">
    <source>
        <dbReference type="ARBA" id="ARBA00022617"/>
    </source>
</evidence>
<dbReference type="GO" id="GO:0031720">
    <property type="term" value="F:haptoglobin binding"/>
    <property type="evidence" value="ECO:0007669"/>
    <property type="project" value="TreeGrafter"/>
</dbReference>
<dbReference type="GO" id="GO:0019825">
    <property type="term" value="F:oxygen binding"/>
    <property type="evidence" value="ECO:0007669"/>
    <property type="project" value="InterPro"/>
</dbReference>
<dbReference type="SUPFAM" id="SSF46458">
    <property type="entry name" value="Globin-like"/>
    <property type="match status" value="5"/>
</dbReference>
<dbReference type="PRINTS" id="PR00612">
    <property type="entry name" value="ALPHAHAEM"/>
</dbReference>
<evidence type="ECO:0000259" key="7">
    <source>
        <dbReference type="PROSITE" id="PS01033"/>
    </source>
</evidence>
<dbReference type="InterPro" id="IPR000971">
    <property type="entry name" value="Globin"/>
</dbReference>
<feature type="domain" description="Globin" evidence="7">
    <location>
        <begin position="941"/>
        <end position="1082"/>
    </location>
</feature>
<dbReference type="GO" id="GO:0046872">
    <property type="term" value="F:metal ion binding"/>
    <property type="evidence" value="ECO:0007669"/>
    <property type="project" value="UniProtKB-KW"/>
</dbReference>
<evidence type="ECO:0000256" key="4">
    <source>
        <dbReference type="ARBA" id="ARBA00022621"/>
    </source>
</evidence>
<dbReference type="GO" id="GO:0004601">
    <property type="term" value="F:peroxidase activity"/>
    <property type="evidence" value="ECO:0007669"/>
    <property type="project" value="TreeGrafter"/>
</dbReference>
<dbReference type="InterPro" id="IPR002338">
    <property type="entry name" value="Hemoglobin_a-typ"/>
</dbReference>
<evidence type="ECO:0000256" key="2">
    <source>
        <dbReference type="ARBA" id="ARBA00022448"/>
    </source>
</evidence>
<dbReference type="GO" id="GO:0042744">
    <property type="term" value="P:hydrogen peroxide catabolic process"/>
    <property type="evidence" value="ECO:0007669"/>
    <property type="project" value="TreeGrafter"/>
</dbReference>
<evidence type="ECO:0000313" key="9">
    <source>
        <dbReference type="Proteomes" id="UP000316079"/>
    </source>
</evidence>
<keyword evidence="3" id="KW-0349">Heme</keyword>
<dbReference type="OrthoDB" id="8751793at2759"/>
<dbReference type="InterPro" id="IPR050056">
    <property type="entry name" value="Hemoglobin_oxygen_transport"/>
</dbReference>
<accession>A0A553QH31</accession>
<dbReference type="InterPro" id="IPR012292">
    <property type="entry name" value="Globin/Proto"/>
</dbReference>
<dbReference type="PANTHER" id="PTHR11442">
    <property type="entry name" value="HEMOGLOBIN FAMILY MEMBER"/>
    <property type="match status" value="1"/>
</dbReference>
<protein>
    <recommendedName>
        <fullName evidence="7">Globin domain-containing protein</fullName>
    </recommendedName>
</protein>
<feature type="domain" description="Globin" evidence="7">
    <location>
        <begin position="314"/>
        <end position="455"/>
    </location>
</feature>
<dbReference type="Gene3D" id="1.10.490.10">
    <property type="entry name" value="Globins"/>
    <property type="match status" value="5"/>
</dbReference>
<dbReference type="EMBL" id="SRMA01025994">
    <property type="protein sequence ID" value="TRY89217.1"/>
    <property type="molecule type" value="Genomic_DNA"/>
</dbReference>
<evidence type="ECO:0000313" key="8">
    <source>
        <dbReference type="EMBL" id="TRY89217.1"/>
    </source>
</evidence>
<dbReference type="CDD" id="cd08927">
    <property type="entry name" value="Hb-alpha-like"/>
    <property type="match status" value="5"/>
</dbReference>
<feature type="domain" description="Globin" evidence="7">
    <location>
        <begin position="2"/>
        <end position="143"/>
    </location>
</feature>
<reference evidence="8 9" key="1">
    <citation type="journal article" date="2019" name="Sci. Data">
        <title>Hybrid genome assembly and annotation of Danionella translucida.</title>
        <authorList>
            <person name="Kadobianskyi M."/>
            <person name="Schulze L."/>
            <person name="Schuelke M."/>
            <person name="Judkewitz B."/>
        </authorList>
    </citation>
    <scope>NUCLEOTIDE SEQUENCE [LARGE SCALE GENOMIC DNA]</scope>
    <source>
        <strain evidence="8 9">Bolton</strain>
    </source>
</reference>
<dbReference type="GO" id="GO:0031838">
    <property type="term" value="C:haptoglobin-hemoglobin complex"/>
    <property type="evidence" value="ECO:0007669"/>
    <property type="project" value="TreeGrafter"/>
</dbReference>
<feature type="domain" description="Globin" evidence="7">
    <location>
        <begin position="462"/>
        <end position="603"/>
    </location>
</feature>
<dbReference type="GO" id="GO:0005833">
    <property type="term" value="C:hemoglobin complex"/>
    <property type="evidence" value="ECO:0007669"/>
    <property type="project" value="InterPro"/>
</dbReference>
<proteinExistence type="inferred from homology"/>
<evidence type="ECO:0000256" key="1">
    <source>
        <dbReference type="ARBA" id="ARBA00008705"/>
    </source>
</evidence>
<feature type="domain" description="Globin" evidence="7">
    <location>
        <begin position="796"/>
        <end position="937"/>
    </location>
</feature>
<dbReference type="PROSITE" id="PS01033">
    <property type="entry name" value="GLOBIN"/>
    <property type="match status" value="5"/>
</dbReference>
<dbReference type="InterPro" id="IPR009050">
    <property type="entry name" value="Globin-like_sf"/>
</dbReference>
<dbReference type="GO" id="GO:0043177">
    <property type="term" value="F:organic acid binding"/>
    <property type="evidence" value="ECO:0007669"/>
    <property type="project" value="TreeGrafter"/>
</dbReference>
<keyword evidence="5" id="KW-0479">Metal-binding</keyword>
<comment type="caution">
    <text evidence="8">The sequence shown here is derived from an EMBL/GenBank/DDBJ whole genome shotgun (WGS) entry which is preliminary data.</text>
</comment>
<evidence type="ECO:0000256" key="6">
    <source>
        <dbReference type="ARBA" id="ARBA00023004"/>
    </source>
</evidence>
<gene>
    <name evidence="8" type="ORF">DNTS_025392</name>
</gene>
<name>A0A553QH31_9TELE</name>
<keyword evidence="6" id="KW-0408">Iron</keyword>
<keyword evidence="4" id="KW-0561">Oxygen transport</keyword>
<organism evidence="8 9">
    <name type="scientific">Danionella cerebrum</name>
    <dbReference type="NCBI Taxonomy" id="2873325"/>
    <lineage>
        <taxon>Eukaryota</taxon>
        <taxon>Metazoa</taxon>
        <taxon>Chordata</taxon>
        <taxon>Craniata</taxon>
        <taxon>Vertebrata</taxon>
        <taxon>Euteleostomi</taxon>
        <taxon>Actinopterygii</taxon>
        <taxon>Neopterygii</taxon>
        <taxon>Teleostei</taxon>
        <taxon>Ostariophysi</taxon>
        <taxon>Cypriniformes</taxon>
        <taxon>Danionidae</taxon>
        <taxon>Danioninae</taxon>
        <taxon>Danionella</taxon>
    </lineage>
</organism>
<sequence length="1082" mass="118205">MSLTAKNKKVIKEFFAKVAPKADDIGQEALSRTLFVYPQTKTYFSHWMDLSPSSPQVRKHGSTVMNGVLNAVGLIDDLKGGLLSLSELHAFMLRIDPANFKIFNHNMLVSLAMMFPDDFTPSVHVSVDKFLSQSRDHDGEELLESGLNFRSESSAHLSSHNNVVRVHAQLLGVQHAQIGVGGFDIVHVLHGQLQALHHSFTMSSDHGVPHDSSGIVEVSKLGEVPLGPWVHDETPIEKPLSGIEFMKESEHKPGQSLRTNHLRVKFGEDVLDGGCLEICPHDHVSALDVQLLTQKRKSPLHRSLLQRQLTPTMSLSAKDKAAVKALWAKVAGKADDIGHDALSRMLVVYPQTKTYFSHWKDLTPGSAPVRKHGSTVMGGVAEAVSKIDDLTSGLLNLSELHAYLLRVDPANFKILSHNILVVLATMFPNDFTPEAHVAMDKFLAALALAISLLQRQLTPTMSLSAKDKAAVKALWAKVAGKADDIGHDALSRMLVVYPQTKTYFSHWKDLTPGSAPVRKHGSTVMGGVAEAVSKIDDLTSGLLNLSELHAYLLRVDPANFKILSHNILVVLATMFPNDFTPEAHVAMDKFLASVALAIDHDGEELLESGLNFRSESSAHLSSHNNVVRVHAQLLGVQHAQIGVGGFDIVHVLHGQLQALHHSFTMSSDHGVPHDSSGIVEVSKLGEVPLGPWVHDETPIEKPLSGIEFMKESEHKPGQSLRTNHLRVKFGEDVLDGGCLEICPHDHVSALDVQLLTQKRKSPNRYRLSMKNMAVGKSTYPLRDYKSLLKSQLYTMSLSAKDKAAVVALWAKISGKADDIGHDALSRMLTVYPQTKTYFSHWTDLTPGSAPVRKHGSTVMAGVAEAVSKIDDLTAGLLNLSELHAFVLRVDPANFKILSHNILVVLATMFPNDFTPEAHVAMDKFLGAVALAMSENHSSNMSLTAKDKAAVVTLWSKIKGKADDIGNDALSRMLIVYPQTKTYFAHWKDLSPGSAPVRKHGSTVMAGVADAVSKIDDLTAGLLSLSELHAFVLRVDPANFKILSHNILVVLATMFPNDFTPEAHVAMDKFLAALALAMSEKYR</sequence>
<dbReference type="Proteomes" id="UP000316079">
    <property type="component" value="Unassembled WGS sequence"/>
</dbReference>
<dbReference type="GO" id="GO:0005344">
    <property type="term" value="F:oxygen carrier activity"/>
    <property type="evidence" value="ECO:0007669"/>
    <property type="project" value="UniProtKB-KW"/>
</dbReference>
<keyword evidence="2" id="KW-0813">Transport</keyword>
<dbReference type="AlphaFoldDB" id="A0A553QH31"/>